<evidence type="ECO:0000313" key="1">
    <source>
        <dbReference type="EMBL" id="KAG0730342.1"/>
    </source>
</evidence>
<sequence>MTMVETVTGGRGDPSGVAYVLETLYRRQQGLEEDNWVTKEMTALLKKKLSKVAAPFLTLAEYKPVGSTAEKLSVSRKDDKDLLLVLGPPYSPAYFKSEYDAHGRHFLKWNNKKCQGTKPRYVGNGNYLSATALRTFINGCLQTAVKDERVGSLRVGKVEVWKQAVRVHLKQEGGGRQTFIVDIIPQIKGDQWRRVAGVEPLESLAPALQKAIQGVEAAGEASVMFSLFGPPGTPPHTLTTCYALLEREFFLKNEGFY</sequence>
<reference evidence="1" key="1">
    <citation type="submission" date="2020-07" db="EMBL/GenBank/DDBJ databases">
        <title>The High-quality genome of the commercially important snow crab, Chionoecetes opilio.</title>
        <authorList>
            <person name="Jeong J.-H."/>
            <person name="Ryu S."/>
        </authorList>
    </citation>
    <scope>NUCLEOTIDE SEQUENCE</scope>
    <source>
        <strain evidence="1">MADBK_172401_WGS</strain>
        <tissue evidence="1">Digestive gland</tissue>
    </source>
</reference>
<dbReference type="OrthoDB" id="6336719at2759"/>
<dbReference type="EMBL" id="JACEEZ010000271">
    <property type="protein sequence ID" value="KAG0730343.1"/>
    <property type="molecule type" value="Genomic_DNA"/>
</dbReference>
<organism evidence="1 2">
    <name type="scientific">Chionoecetes opilio</name>
    <name type="common">Atlantic snow crab</name>
    <name type="synonym">Cancer opilio</name>
    <dbReference type="NCBI Taxonomy" id="41210"/>
    <lineage>
        <taxon>Eukaryota</taxon>
        <taxon>Metazoa</taxon>
        <taxon>Ecdysozoa</taxon>
        <taxon>Arthropoda</taxon>
        <taxon>Crustacea</taxon>
        <taxon>Multicrustacea</taxon>
        <taxon>Malacostraca</taxon>
        <taxon>Eumalacostraca</taxon>
        <taxon>Eucarida</taxon>
        <taxon>Decapoda</taxon>
        <taxon>Pleocyemata</taxon>
        <taxon>Brachyura</taxon>
        <taxon>Eubrachyura</taxon>
        <taxon>Majoidea</taxon>
        <taxon>Majidae</taxon>
        <taxon>Chionoecetes</taxon>
    </lineage>
</organism>
<proteinExistence type="predicted"/>
<dbReference type="Gene3D" id="3.30.460.90">
    <property type="match status" value="1"/>
</dbReference>
<accession>A0A8J4YM20</accession>
<name>A0A8J4YM20_CHIOP</name>
<dbReference type="Proteomes" id="UP000770661">
    <property type="component" value="Unassembled WGS sequence"/>
</dbReference>
<dbReference type="AlphaFoldDB" id="A0A8J4YM20"/>
<protein>
    <submittedName>
        <fullName evidence="1">Uncharacterized protein</fullName>
    </submittedName>
</protein>
<dbReference type="EMBL" id="JACEEZ010000271">
    <property type="protein sequence ID" value="KAG0730342.1"/>
    <property type="molecule type" value="Genomic_DNA"/>
</dbReference>
<gene>
    <name evidence="1" type="ORF">GWK47_003284</name>
</gene>
<evidence type="ECO:0000313" key="2">
    <source>
        <dbReference type="Proteomes" id="UP000770661"/>
    </source>
</evidence>
<keyword evidence="2" id="KW-1185">Reference proteome</keyword>
<comment type="caution">
    <text evidence="1">The sequence shown here is derived from an EMBL/GenBank/DDBJ whole genome shotgun (WGS) entry which is preliminary data.</text>
</comment>